<dbReference type="OrthoDB" id="296632at2759"/>
<evidence type="ECO:0000313" key="3">
    <source>
        <dbReference type="Proteomes" id="UP000019335"/>
    </source>
</evidence>
<protein>
    <submittedName>
        <fullName evidence="2">Uncharacterized protein</fullName>
    </submittedName>
</protein>
<dbReference type="AlphaFoldDB" id="W7U144"/>
<feature type="compositionally biased region" description="Polar residues" evidence="1">
    <location>
        <begin position="1"/>
        <end position="14"/>
    </location>
</feature>
<feature type="non-terminal residue" evidence="2">
    <location>
        <position position="220"/>
    </location>
</feature>
<organism evidence="2 3">
    <name type="scientific">Nannochloropsis gaditana</name>
    <dbReference type="NCBI Taxonomy" id="72520"/>
    <lineage>
        <taxon>Eukaryota</taxon>
        <taxon>Sar</taxon>
        <taxon>Stramenopiles</taxon>
        <taxon>Ochrophyta</taxon>
        <taxon>Eustigmatophyceae</taxon>
        <taxon>Eustigmatales</taxon>
        <taxon>Monodopsidaceae</taxon>
        <taxon>Nannochloropsis</taxon>
    </lineage>
</organism>
<feature type="compositionally biased region" description="Acidic residues" evidence="1">
    <location>
        <begin position="142"/>
        <end position="153"/>
    </location>
</feature>
<comment type="caution">
    <text evidence="2">The sequence shown here is derived from an EMBL/GenBank/DDBJ whole genome shotgun (WGS) entry which is preliminary data.</text>
</comment>
<name>W7U144_9STRA</name>
<sequence>MPATRNGATGSQVTRRSKTRHTPADGTTPAADEVQEMQDPPSAPKSPVRRARAGGGKGRGAPTVVEEGASQTKETAPNDPASPSKKTRAKGASRQAARNGEAAEMGRGEEDARQAPPEVEGPVGGSPSRKKRSVKDISFPPTEEEGDDREEGGEGGAEGGLPWAESEQRQQKRTKHAAVTREEETIAGLNTGVFPEVMGAEEYQAPFPTREAVLEGTPVE</sequence>
<accession>W7U144</accession>
<evidence type="ECO:0000256" key="1">
    <source>
        <dbReference type="SAM" id="MobiDB-lite"/>
    </source>
</evidence>
<proteinExistence type="predicted"/>
<gene>
    <name evidence="2" type="ORF">Naga_101322g1</name>
</gene>
<dbReference type="EMBL" id="AZIL01000149">
    <property type="protein sequence ID" value="EWM29488.1"/>
    <property type="molecule type" value="Genomic_DNA"/>
</dbReference>
<reference evidence="2 3" key="1">
    <citation type="journal article" date="2014" name="Mol. Plant">
        <title>Chromosome Scale Genome Assembly and Transcriptome Profiling of Nannochloropsis gaditana in Nitrogen Depletion.</title>
        <authorList>
            <person name="Corteggiani Carpinelli E."/>
            <person name="Telatin A."/>
            <person name="Vitulo N."/>
            <person name="Forcato C."/>
            <person name="D'Angelo M."/>
            <person name="Schiavon R."/>
            <person name="Vezzi A."/>
            <person name="Giacometti G.M."/>
            <person name="Morosinotto T."/>
            <person name="Valle G."/>
        </authorList>
    </citation>
    <scope>NUCLEOTIDE SEQUENCE [LARGE SCALE GENOMIC DNA]</scope>
    <source>
        <strain evidence="2 3">B-31</strain>
    </source>
</reference>
<evidence type="ECO:0000313" key="2">
    <source>
        <dbReference type="EMBL" id="EWM29488.1"/>
    </source>
</evidence>
<keyword evidence="3" id="KW-1185">Reference proteome</keyword>
<dbReference type="Proteomes" id="UP000019335">
    <property type="component" value="Chromosome 2"/>
</dbReference>
<feature type="compositionally biased region" description="Basic and acidic residues" evidence="1">
    <location>
        <begin position="104"/>
        <end position="113"/>
    </location>
</feature>
<feature type="compositionally biased region" description="Low complexity" evidence="1">
    <location>
        <begin position="116"/>
        <end position="127"/>
    </location>
</feature>
<feature type="region of interest" description="Disordered" evidence="1">
    <location>
        <begin position="1"/>
        <end position="193"/>
    </location>
</feature>